<dbReference type="Pfam" id="PF00583">
    <property type="entry name" value="Acetyltransf_1"/>
    <property type="match status" value="1"/>
</dbReference>
<gene>
    <name evidence="2" type="ORF">GCM10011571_13980</name>
</gene>
<keyword evidence="3" id="KW-1185">Reference proteome</keyword>
<dbReference type="PANTHER" id="PTHR43415:SF3">
    <property type="entry name" value="GNAT-FAMILY ACETYLTRANSFERASE"/>
    <property type="match status" value="1"/>
</dbReference>
<evidence type="ECO:0000259" key="1">
    <source>
        <dbReference type="PROSITE" id="PS51186"/>
    </source>
</evidence>
<dbReference type="PANTHER" id="PTHR43415">
    <property type="entry name" value="SPERMIDINE N(1)-ACETYLTRANSFERASE"/>
    <property type="match status" value="1"/>
</dbReference>
<protein>
    <submittedName>
        <fullName evidence="2">N-acetyltransferase</fullName>
    </submittedName>
</protein>
<name>A0A8J2VHE4_9BACL</name>
<reference evidence="2" key="1">
    <citation type="journal article" date="2014" name="Int. J. Syst. Evol. Microbiol.">
        <title>Complete genome sequence of Corynebacterium casei LMG S-19264T (=DSM 44701T), isolated from a smear-ripened cheese.</title>
        <authorList>
            <consortium name="US DOE Joint Genome Institute (JGI-PGF)"/>
            <person name="Walter F."/>
            <person name="Albersmeier A."/>
            <person name="Kalinowski J."/>
            <person name="Ruckert C."/>
        </authorList>
    </citation>
    <scope>NUCLEOTIDE SEQUENCE</scope>
    <source>
        <strain evidence="2">CGMCC 1.15179</strain>
    </source>
</reference>
<organism evidence="2 3">
    <name type="scientific">Marinithermofilum abyssi</name>
    <dbReference type="NCBI Taxonomy" id="1571185"/>
    <lineage>
        <taxon>Bacteria</taxon>
        <taxon>Bacillati</taxon>
        <taxon>Bacillota</taxon>
        <taxon>Bacilli</taxon>
        <taxon>Bacillales</taxon>
        <taxon>Thermoactinomycetaceae</taxon>
        <taxon>Marinithermofilum</taxon>
    </lineage>
</organism>
<evidence type="ECO:0000313" key="2">
    <source>
        <dbReference type="EMBL" id="GGE13721.1"/>
    </source>
</evidence>
<dbReference type="EMBL" id="BMHQ01000004">
    <property type="protein sequence ID" value="GGE13721.1"/>
    <property type="molecule type" value="Genomic_DNA"/>
</dbReference>
<dbReference type="SUPFAM" id="SSF55729">
    <property type="entry name" value="Acyl-CoA N-acyltransferases (Nat)"/>
    <property type="match status" value="1"/>
</dbReference>
<dbReference type="GO" id="GO:0016747">
    <property type="term" value="F:acyltransferase activity, transferring groups other than amino-acyl groups"/>
    <property type="evidence" value="ECO:0007669"/>
    <property type="project" value="InterPro"/>
</dbReference>
<dbReference type="AlphaFoldDB" id="A0A8J2VHE4"/>
<comment type="caution">
    <text evidence="2">The sequence shown here is derived from an EMBL/GenBank/DDBJ whole genome shotgun (WGS) entry which is preliminary data.</text>
</comment>
<dbReference type="InterPro" id="IPR000182">
    <property type="entry name" value="GNAT_dom"/>
</dbReference>
<proteinExistence type="predicted"/>
<dbReference type="RefSeq" id="WP_188647182.1">
    <property type="nucleotide sequence ID" value="NZ_BMHQ01000004.1"/>
</dbReference>
<feature type="domain" description="N-acetyltransferase" evidence="1">
    <location>
        <begin position="1"/>
        <end position="165"/>
    </location>
</feature>
<dbReference type="Proteomes" id="UP000625210">
    <property type="component" value="Unassembled WGS sequence"/>
</dbReference>
<dbReference type="Gene3D" id="3.40.630.30">
    <property type="match status" value="1"/>
</dbReference>
<accession>A0A8J2VHE4</accession>
<dbReference type="InterPro" id="IPR016181">
    <property type="entry name" value="Acyl_CoA_acyltransferase"/>
</dbReference>
<reference evidence="2" key="2">
    <citation type="submission" date="2020-09" db="EMBL/GenBank/DDBJ databases">
        <authorList>
            <person name="Sun Q."/>
            <person name="Zhou Y."/>
        </authorList>
    </citation>
    <scope>NUCLEOTIDE SEQUENCE</scope>
    <source>
        <strain evidence="2">CGMCC 1.15179</strain>
    </source>
</reference>
<sequence length="165" mass="19220">MGIRQMREADAGAFFNLKKRLDDETSFMLFEPGERKEPIEEIRNKVREVLRRDNHMIWVVEKPEGLVGYLEAVGGRVRRNRHSTYLVAGILQAWTGKGLGTQMFTVMEEWARQKGIHRLELTVMTHNRAGIALYRKMGFEEEGVKRHSLRVAGRYVDEYLMAKLL</sequence>
<dbReference type="CDD" id="cd04301">
    <property type="entry name" value="NAT_SF"/>
    <property type="match status" value="1"/>
</dbReference>
<evidence type="ECO:0000313" key="3">
    <source>
        <dbReference type="Proteomes" id="UP000625210"/>
    </source>
</evidence>
<dbReference type="PROSITE" id="PS51186">
    <property type="entry name" value="GNAT"/>
    <property type="match status" value="1"/>
</dbReference>